<dbReference type="InterPro" id="IPR019546">
    <property type="entry name" value="TAT_signal_bac_arc"/>
</dbReference>
<dbReference type="OrthoDB" id="3169579at2"/>
<dbReference type="AlphaFoldDB" id="A0A6N8JKL9"/>
<keyword evidence="2" id="KW-0285">Flavoprotein</keyword>
<dbReference type="Gene3D" id="3.90.700.10">
    <property type="entry name" value="Succinate dehydrogenase/fumarate reductase flavoprotein, catalytic domain"/>
    <property type="match status" value="1"/>
</dbReference>
<dbReference type="InterPro" id="IPR050315">
    <property type="entry name" value="FAD-oxidoreductase_2"/>
</dbReference>
<accession>A0A6N8JKL9</accession>
<evidence type="ECO:0000256" key="4">
    <source>
        <dbReference type="ARBA" id="ARBA00023002"/>
    </source>
</evidence>
<dbReference type="InterPro" id="IPR006311">
    <property type="entry name" value="TAT_signal"/>
</dbReference>
<dbReference type="PROSITE" id="PS51257">
    <property type="entry name" value="PROKAR_LIPOPROTEIN"/>
    <property type="match status" value="1"/>
</dbReference>
<keyword evidence="4" id="KW-0560">Oxidoreductase</keyword>
<gene>
    <name evidence="6" type="ORF">GKZ27_02835</name>
</gene>
<keyword evidence="7" id="KW-1185">Reference proteome</keyword>
<reference evidence="6 7" key="1">
    <citation type="submission" date="2019-12" db="EMBL/GenBank/DDBJ databases">
        <title>Microbes associate with the intestines of laboratory mice.</title>
        <authorList>
            <person name="Navarre W."/>
            <person name="Wong E."/>
        </authorList>
    </citation>
    <scope>NUCLEOTIDE SEQUENCE [LARGE SCALE GENOMIC DNA]</scope>
    <source>
        <strain evidence="6 7">NM66_B29</strain>
    </source>
</reference>
<comment type="cofactor">
    <cofactor evidence="1">
        <name>FAD</name>
        <dbReference type="ChEBI" id="CHEBI:57692"/>
    </cofactor>
</comment>
<dbReference type="Gene3D" id="3.50.50.60">
    <property type="entry name" value="FAD/NAD(P)-binding domain"/>
    <property type="match status" value="2"/>
</dbReference>
<dbReference type="RefSeq" id="WP_160344922.1">
    <property type="nucleotide sequence ID" value="NZ_JAOAKZ010000058.1"/>
</dbReference>
<dbReference type="SUPFAM" id="SSF56425">
    <property type="entry name" value="Succinate dehydrogenase/fumarate reductase flavoprotein, catalytic domain"/>
    <property type="match status" value="1"/>
</dbReference>
<dbReference type="GO" id="GO:0033765">
    <property type="term" value="F:steroid dehydrogenase activity, acting on the CH-CH group of donors"/>
    <property type="evidence" value="ECO:0007669"/>
    <property type="project" value="UniProtKB-ARBA"/>
</dbReference>
<organism evidence="6 7">
    <name type="scientific">Adlercreutzia mucosicola</name>
    <dbReference type="NCBI Taxonomy" id="580026"/>
    <lineage>
        <taxon>Bacteria</taxon>
        <taxon>Bacillati</taxon>
        <taxon>Actinomycetota</taxon>
        <taxon>Coriobacteriia</taxon>
        <taxon>Eggerthellales</taxon>
        <taxon>Eggerthellaceae</taxon>
        <taxon>Adlercreutzia</taxon>
    </lineage>
</organism>
<name>A0A6N8JKL9_9ACTN</name>
<dbReference type="InterPro" id="IPR027477">
    <property type="entry name" value="Succ_DH/fumarate_Rdtase_cat_sf"/>
</dbReference>
<feature type="domain" description="FAD-dependent oxidoreductase 2 FAD-binding" evidence="5">
    <location>
        <begin position="88"/>
        <end position="120"/>
    </location>
</feature>
<dbReference type="PANTHER" id="PTHR43400">
    <property type="entry name" value="FUMARATE REDUCTASE"/>
    <property type="match status" value="1"/>
</dbReference>
<evidence type="ECO:0000313" key="6">
    <source>
        <dbReference type="EMBL" id="MVX60398.1"/>
    </source>
</evidence>
<dbReference type="PROSITE" id="PS51318">
    <property type="entry name" value="TAT"/>
    <property type="match status" value="1"/>
</dbReference>
<evidence type="ECO:0000256" key="2">
    <source>
        <dbReference type="ARBA" id="ARBA00022630"/>
    </source>
</evidence>
<dbReference type="Pfam" id="PF00890">
    <property type="entry name" value="FAD_binding_2"/>
    <property type="match status" value="2"/>
</dbReference>
<feature type="domain" description="FAD-dependent oxidoreductase 2 FAD-binding" evidence="5">
    <location>
        <begin position="275"/>
        <end position="615"/>
    </location>
</feature>
<evidence type="ECO:0000259" key="5">
    <source>
        <dbReference type="Pfam" id="PF00890"/>
    </source>
</evidence>
<evidence type="ECO:0000256" key="3">
    <source>
        <dbReference type="ARBA" id="ARBA00022827"/>
    </source>
</evidence>
<evidence type="ECO:0000313" key="7">
    <source>
        <dbReference type="Proteomes" id="UP000463388"/>
    </source>
</evidence>
<protein>
    <submittedName>
        <fullName evidence="6">FAD-binding protein</fullName>
    </submittedName>
</protein>
<dbReference type="Proteomes" id="UP000463388">
    <property type="component" value="Unassembled WGS sequence"/>
</dbReference>
<keyword evidence="3" id="KW-0274">FAD</keyword>
<dbReference type="SUPFAM" id="SSF51905">
    <property type="entry name" value="FAD/NAD(P)-binding domain"/>
    <property type="match status" value="1"/>
</dbReference>
<dbReference type="EMBL" id="WSRR01000004">
    <property type="protein sequence ID" value="MVX60398.1"/>
    <property type="molecule type" value="Genomic_DNA"/>
</dbReference>
<sequence>MEKTMGEGVSRRNFLKGAGLAGAAALAAGVASGCSPQGNGEKSLGATGDAGAAASTGAATPGYATTEDWLGAAPQISDDEIVEVIECDVVVCGGGHAGIQAALAAAEGGAKVAVIEQSPEDSRKVKGEDIGHVNSQFLIERGFGPYNEGEIVQEFCLRAGGRVNTEVIRKFVANSGEMFDHAASLVNWPDDRIKLVSEADPSISPLDDSMICIHQSGLALDGAVDYPLYRGGFKTWPCVVQFMGPIQHAPVDGVAALSRLDEFQQFSILEGKDLGVTWYCGEKATVLTQDEGGAVTGVISERSDGYAKYVASKGVILCTGDFAANTDMTWNLLTEYREHNERMGMDASSLQGQSDCMGEGHKMGCWAGGFIEAGPRGAMSFGGGASGPWGSSPFLWLNSQGERFMNEAAVCDSMAIAVRQPFGGFTLVTDANYEETLKNSSLDHGCANFGRPDYYTELVEDMQAVPVDDPAGGTVRMCTVAERMPSQVFAASTLDGLADMLGYAGEAKEVFLASIERYNELCHAGEDSDFGKDAVLMTPIENPPFYGCGNAAAEGFGANKRTMGVSLVTLTGLETNGDLQVVNQNYEPIPGLYAAGNTLGGRYGLQYTTPFAGNSIGMAMTHGRVAGKLITGQEVL</sequence>
<dbReference type="PANTHER" id="PTHR43400:SF7">
    <property type="entry name" value="FAD-DEPENDENT OXIDOREDUCTASE 2 FAD BINDING DOMAIN-CONTAINING PROTEIN"/>
    <property type="match status" value="1"/>
</dbReference>
<evidence type="ECO:0000256" key="1">
    <source>
        <dbReference type="ARBA" id="ARBA00001974"/>
    </source>
</evidence>
<dbReference type="NCBIfam" id="TIGR01409">
    <property type="entry name" value="TAT_signal_seq"/>
    <property type="match status" value="1"/>
</dbReference>
<dbReference type="InterPro" id="IPR003953">
    <property type="entry name" value="FAD-dep_OxRdtase_2_FAD-bd"/>
</dbReference>
<dbReference type="InterPro" id="IPR036188">
    <property type="entry name" value="FAD/NAD-bd_sf"/>
</dbReference>
<proteinExistence type="predicted"/>
<comment type="caution">
    <text evidence="6">The sequence shown here is derived from an EMBL/GenBank/DDBJ whole genome shotgun (WGS) entry which is preliminary data.</text>
</comment>